<gene>
    <name evidence="2" type="ORF">ATO11_02155</name>
</gene>
<accession>A0A0L1JVN4</accession>
<feature type="transmembrane region" description="Helical" evidence="1">
    <location>
        <begin position="149"/>
        <end position="169"/>
    </location>
</feature>
<keyword evidence="1" id="KW-0472">Membrane</keyword>
<evidence type="ECO:0000313" key="2">
    <source>
        <dbReference type="EMBL" id="KNG95428.1"/>
    </source>
</evidence>
<sequence length="182" mass="18810">MQTPANPAQRFARIASIGCTVAALGVVLAMLFVLVTVAVPRFGFDIAAVFGVAGEVTPLSLPQRAIGAALILAPSGLALWLFILGARLFAGMARGRIFDLDAARGVRRIGWLMVALAPAGMLAEVLGTGALTVLAGIGGQGRVSLSFQAFDLHTILSGLIVVCFGHVLAEAARVDAENRSFV</sequence>
<evidence type="ECO:0000256" key="1">
    <source>
        <dbReference type="SAM" id="Phobius"/>
    </source>
</evidence>
<keyword evidence="1" id="KW-1133">Transmembrane helix</keyword>
<dbReference type="STRING" id="1317121.ATO11_02155"/>
<keyword evidence="1" id="KW-0812">Transmembrane</keyword>
<name>A0A0L1JVN4_9RHOB</name>
<dbReference type="InterPro" id="IPR021354">
    <property type="entry name" value="DUF2975"/>
</dbReference>
<protein>
    <recommendedName>
        <fullName evidence="4">DUF2975 domain-containing protein</fullName>
    </recommendedName>
</protein>
<feature type="transmembrane region" description="Helical" evidence="1">
    <location>
        <begin position="12"/>
        <end position="35"/>
    </location>
</feature>
<dbReference type="EMBL" id="AQQZ01000001">
    <property type="protein sequence ID" value="KNG95428.1"/>
    <property type="molecule type" value="Genomic_DNA"/>
</dbReference>
<dbReference type="Proteomes" id="UP000036938">
    <property type="component" value="Unassembled WGS sequence"/>
</dbReference>
<dbReference type="RefSeq" id="WP_050529162.1">
    <property type="nucleotide sequence ID" value="NZ_AQQZ01000001.1"/>
</dbReference>
<comment type="caution">
    <text evidence="2">The sequence shown here is derived from an EMBL/GenBank/DDBJ whole genome shotgun (WGS) entry which is preliminary data.</text>
</comment>
<evidence type="ECO:0000313" key="3">
    <source>
        <dbReference type="Proteomes" id="UP000036938"/>
    </source>
</evidence>
<keyword evidence="3" id="KW-1185">Reference proteome</keyword>
<organism evidence="2 3">
    <name type="scientific">Pseudaestuariivita atlantica</name>
    <dbReference type="NCBI Taxonomy" id="1317121"/>
    <lineage>
        <taxon>Bacteria</taxon>
        <taxon>Pseudomonadati</taxon>
        <taxon>Pseudomonadota</taxon>
        <taxon>Alphaproteobacteria</taxon>
        <taxon>Rhodobacterales</taxon>
        <taxon>Paracoccaceae</taxon>
        <taxon>Pseudaestuariivita</taxon>
    </lineage>
</organism>
<dbReference type="AlphaFoldDB" id="A0A0L1JVN4"/>
<feature type="transmembrane region" description="Helical" evidence="1">
    <location>
        <begin position="111"/>
        <end position="137"/>
    </location>
</feature>
<evidence type="ECO:0008006" key="4">
    <source>
        <dbReference type="Google" id="ProtNLM"/>
    </source>
</evidence>
<proteinExistence type="predicted"/>
<dbReference type="Pfam" id="PF11188">
    <property type="entry name" value="DUF2975"/>
    <property type="match status" value="1"/>
</dbReference>
<feature type="transmembrane region" description="Helical" evidence="1">
    <location>
        <begin position="65"/>
        <end position="90"/>
    </location>
</feature>
<reference evidence="2 3" key="1">
    <citation type="journal article" date="2015" name="Int. J. Syst. Evol. Microbiol.">
        <title>Aestuariivita atlantica sp. nov., isolated from deep sea sediment of the Atlantic Ocean.</title>
        <authorList>
            <person name="Li G."/>
            <person name="Lai Q."/>
            <person name="Du Y."/>
            <person name="Liu X."/>
            <person name="Sun F."/>
            <person name="Shao Z."/>
        </authorList>
    </citation>
    <scope>NUCLEOTIDE SEQUENCE [LARGE SCALE GENOMIC DNA]</scope>
    <source>
        <strain evidence="2 3">22II-S11-z3</strain>
    </source>
</reference>